<dbReference type="KEGG" id="bih:BIP78_1635"/>
<dbReference type="AlphaFoldDB" id="A0A410FWE7"/>
<organism evidence="1 2">
    <name type="scientific">Bipolaricaulis sibiricus</name>
    <dbReference type="NCBI Taxonomy" id="2501609"/>
    <lineage>
        <taxon>Bacteria</taxon>
        <taxon>Candidatus Bipolaricaulota</taxon>
        <taxon>Candidatus Bipolaricaulia</taxon>
        <taxon>Candidatus Bipolaricaulales</taxon>
        <taxon>Candidatus Bipolaricaulaceae</taxon>
        <taxon>Candidatus Bipolaricaulis</taxon>
    </lineage>
</organism>
<sequence length="54" mass="5989">MTGSWKHINCQKPFFDVALENLIKAYVIARHKIGLLGKMNKGITTSRGGEENDG</sequence>
<evidence type="ECO:0000313" key="1">
    <source>
        <dbReference type="EMBL" id="QAA77399.1"/>
    </source>
</evidence>
<accession>A0A410FWE7</accession>
<name>A0A410FWE7_BIPS1</name>
<dbReference type="EMBL" id="CP034928">
    <property type="protein sequence ID" value="QAA77399.1"/>
    <property type="molecule type" value="Genomic_DNA"/>
</dbReference>
<proteinExistence type="predicted"/>
<protein>
    <submittedName>
        <fullName evidence="1">Uncharacterized protein</fullName>
    </submittedName>
</protein>
<evidence type="ECO:0000313" key="2">
    <source>
        <dbReference type="Proteomes" id="UP000287233"/>
    </source>
</evidence>
<reference evidence="2" key="1">
    <citation type="submission" date="2018-12" db="EMBL/GenBank/DDBJ databases">
        <title>Complete genome sequence of an uncultured bacterium of the candidate phylum Bipolaricaulota.</title>
        <authorList>
            <person name="Kadnikov V.V."/>
            <person name="Mardanov A.V."/>
            <person name="Beletsky A.V."/>
            <person name="Frank Y.A."/>
            <person name="Karnachuk O.V."/>
            <person name="Ravin N.V."/>
        </authorList>
    </citation>
    <scope>NUCLEOTIDE SEQUENCE [LARGE SCALE GENOMIC DNA]</scope>
</reference>
<gene>
    <name evidence="1" type="ORF">BIP78_1635</name>
</gene>
<dbReference type="Proteomes" id="UP000287233">
    <property type="component" value="Chromosome"/>
</dbReference>